<evidence type="ECO:0000313" key="3">
    <source>
        <dbReference type="Proteomes" id="UP000012174"/>
    </source>
</evidence>
<gene>
    <name evidence="2" type="ORF">UCREL1_2617</name>
</gene>
<feature type="region of interest" description="Disordered" evidence="1">
    <location>
        <begin position="1"/>
        <end position="21"/>
    </location>
</feature>
<proteinExistence type="predicted"/>
<dbReference type="EMBL" id="KB705880">
    <property type="protein sequence ID" value="EMR70374.1"/>
    <property type="molecule type" value="Genomic_DNA"/>
</dbReference>
<keyword evidence="3" id="KW-1185">Reference proteome</keyword>
<protein>
    <submittedName>
        <fullName evidence="2">Uncharacterized protein</fullName>
    </submittedName>
</protein>
<organism evidence="2 3">
    <name type="scientific">Eutypa lata (strain UCR-EL1)</name>
    <name type="common">Grapevine dieback disease fungus</name>
    <name type="synonym">Eutypa armeniacae</name>
    <dbReference type="NCBI Taxonomy" id="1287681"/>
    <lineage>
        <taxon>Eukaryota</taxon>
        <taxon>Fungi</taxon>
        <taxon>Dikarya</taxon>
        <taxon>Ascomycota</taxon>
        <taxon>Pezizomycotina</taxon>
        <taxon>Sordariomycetes</taxon>
        <taxon>Xylariomycetidae</taxon>
        <taxon>Xylariales</taxon>
        <taxon>Diatrypaceae</taxon>
        <taxon>Eutypa</taxon>
    </lineage>
</organism>
<dbReference type="AlphaFoldDB" id="M7SUX3"/>
<name>M7SUX3_EUTLA</name>
<dbReference type="HOGENOM" id="CLU_2049698_0_0_1"/>
<accession>M7SUX3</accession>
<evidence type="ECO:0000313" key="2">
    <source>
        <dbReference type="EMBL" id="EMR70374.1"/>
    </source>
</evidence>
<reference evidence="3" key="1">
    <citation type="journal article" date="2013" name="Genome Announc.">
        <title>Draft genome sequence of the grapevine dieback fungus Eutypa lata UCR-EL1.</title>
        <authorList>
            <person name="Blanco-Ulate B."/>
            <person name="Rolshausen P.E."/>
            <person name="Cantu D."/>
        </authorList>
    </citation>
    <scope>NUCLEOTIDE SEQUENCE [LARGE SCALE GENOMIC DNA]</scope>
    <source>
        <strain evidence="3">UCR-EL1</strain>
    </source>
</reference>
<dbReference type="Proteomes" id="UP000012174">
    <property type="component" value="Unassembled WGS sequence"/>
</dbReference>
<dbReference type="KEGG" id="ela:UCREL1_2617"/>
<evidence type="ECO:0000256" key="1">
    <source>
        <dbReference type="SAM" id="MobiDB-lite"/>
    </source>
</evidence>
<sequence>MDDRPKYENPPFVLDPEERKGTCSDGWNPRYVGDTSLMGNRFDGYRYVDQLAMMDNRVDMVNNKLSRIETQLTEASERFGELYEAVELEQKEKKRVKELEKKVLEKKPVKKKPRKNQEYT</sequence>